<dbReference type="AlphaFoldDB" id="A0A1H4R761"/>
<evidence type="ECO:0000313" key="1">
    <source>
        <dbReference type="EMBL" id="SEC27739.1"/>
    </source>
</evidence>
<keyword evidence="2" id="KW-1185">Reference proteome</keyword>
<accession>A0A1H4R761</accession>
<name>A0A1H4R761_9MICO</name>
<proteinExistence type="predicted"/>
<protein>
    <submittedName>
        <fullName evidence="1">Uncharacterized protein</fullName>
    </submittedName>
</protein>
<organism evidence="1 2">
    <name type="scientific">Paramicrobacterium humi</name>
    <dbReference type="NCBI Taxonomy" id="640635"/>
    <lineage>
        <taxon>Bacteria</taxon>
        <taxon>Bacillati</taxon>
        <taxon>Actinomycetota</taxon>
        <taxon>Actinomycetes</taxon>
        <taxon>Micrococcales</taxon>
        <taxon>Microbacteriaceae</taxon>
        <taxon>Paramicrobacterium</taxon>
    </lineage>
</organism>
<gene>
    <name evidence="1" type="ORF">SAMN04489806_3023</name>
</gene>
<dbReference type="Proteomes" id="UP000199183">
    <property type="component" value="Unassembled WGS sequence"/>
</dbReference>
<dbReference type="OrthoDB" id="4981253at2"/>
<dbReference type="STRING" id="640635.SAMN04489806_3023"/>
<sequence length="108" mass="11689">MVPTEKTHEGDNAFGRFFIWVDDKLTPIIGSANVGPYDESARAVKATDECPVCRHAMSEHTIDHSTPNAVLHCPAEAEAIEADVAPLNELGMPTDAARRRAGRHAGRV</sequence>
<evidence type="ECO:0000313" key="2">
    <source>
        <dbReference type="Proteomes" id="UP000199183"/>
    </source>
</evidence>
<reference evidence="1 2" key="1">
    <citation type="submission" date="2016-10" db="EMBL/GenBank/DDBJ databases">
        <authorList>
            <person name="de Groot N.N."/>
        </authorList>
    </citation>
    <scope>NUCLEOTIDE SEQUENCE [LARGE SCALE GENOMIC DNA]</scope>
    <source>
        <strain evidence="1 2">DSM 21799</strain>
    </source>
</reference>
<dbReference type="RefSeq" id="WP_091186403.1">
    <property type="nucleotide sequence ID" value="NZ_FNRY01000001.1"/>
</dbReference>
<dbReference type="EMBL" id="FNRY01000001">
    <property type="protein sequence ID" value="SEC27739.1"/>
    <property type="molecule type" value="Genomic_DNA"/>
</dbReference>